<gene>
    <name evidence="4" type="ORF">SAMN04487940_10295</name>
</gene>
<dbReference type="GeneID" id="80816966"/>
<dbReference type="GO" id="GO:0016994">
    <property type="term" value="F:precorrin-6A reductase activity"/>
    <property type="evidence" value="ECO:0007669"/>
    <property type="project" value="InterPro"/>
</dbReference>
<comment type="pathway">
    <text evidence="1">Cofactor biosynthesis; adenosylcobalamin biosynthesis.</text>
</comment>
<reference evidence="4 5" key="1">
    <citation type="submission" date="2016-10" db="EMBL/GenBank/DDBJ databases">
        <authorList>
            <person name="Varghese N."/>
            <person name="Submissions S."/>
        </authorList>
    </citation>
    <scope>NUCLEOTIDE SEQUENCE [LARGE SCALE GENOMIC DNA]</scope>
    <source>
        <strain evidence="4 5">FF3</strain>
    </source>
</reference>
<name>A0A975W795_9RHOB</name>
<keyword evidence="3" id="KW-0560">Oxidoreductase</keyword>
<protein>
    <submittedName>
        <fullName evidence="4">Precorrin-6A/cobalt-precorrin-6A reductase</fullName>
    </submittedName>
</protein>
<evidence type="ECO:0000313" key="5">
    <source>
        <dbReference type="Proteomes" id="UP000182932"/>
    </source>
</evidence>
<keyword evidence="5" id="KW-1185">Reference proteome</keyword>
<dbReference type="InterPro" id="IPR003723">
    <property type="entry name" value="Precorrin-6x_reduct"/>
</dbReference>
<dbReference type="Proteomes" id="UP000182932">
    <property type="component" value="Unassembled WGS sequence"/>
</dbReference>
<accession>A0A975W795</accession>
<dbReference type="EMBL" id="FNYY01000002">
    <property type="protein sequence ID" value="SEI80791.1"/>
    <property type="molecule type" value="Genomic_DNA"/>
</dbReference>
<sequence>MHRSGTDILLIGGSAEARALAPGLRGRASVMLPGPERRAHGWPIPLLPEPLGQAALTARVAAGVGLIVDASHPNDWQSSFCAHRVAGALGVDLLRLERPAWRPGRRDRWVRLRDETAAARHLPRGARVFLATGREGLTRFAALREAYVFTRQLSEHHDPFPLPRGRFLRGASPFSVAGEVALFRRLRIDWLILRNAGGPGGWPKLAAARRLGLRVGMIDRKPLPPAPVVRDVAAARRRIAEWAS</sequence>
<keyword evidence="2" id="KW-0169">Cobalamin biosynthesis</keyword>
<dbReference type="PROSITE" id="PS51014">
    <property type="entry name" value="COBK_CBIJ"/>
    <property type="match status" value="1"/>
</dbReference>
<comment type="caution">
    <text evidence="4">The sequence shown here is derived from an EMBL/GenBank/DDBJ whole genome shotgun (WGS) entry which is preliminary data.</text>
</comment>
<dbReference type="PANTHER" id="PTHR36925">
    <property type="entry name" value="COBALT-PRECORRIN-6A REDUCTASE"/>
    <property type="match status" value="1"/>
</dbReference>
<dbReference type="GO" id="GO:0009236">
    <property type="term" value="P:cobalamin biosynthetic process"/>
    <property type="evidence" value="ECO:0007669"/>
    <property type="project" value="UniProtKB-KW"/>
</dbReference>
<dbReference type="PANTHER" id="PTHR36925:SF1">
    <property type="entry name" value="COBALT-PRECORRIN-6A REDUCTASE"/>
    <property type="match status" value="1"/>
</dbReference>
<evidence type="ECO:0000256" key="1">
    <source>
        <dbReference type="ARBA" id="ARBA00004953"/>
    </source>
</evidence>
<dbReference type="AlphaFoldDB" id="A0A975W795"/>
<evidence type="ECO:0000313" key="4">
    <source>
        <dbReference type="EMBL" id="SEI80791.1"/>
    </source>
</evidence>
<evidence type="ECO:0000256" key="2">
    <source>
        <dbReference type="ARBA" id="ARBA00022573"/>
    </source>
</evidence>
<evidence type="ECO:0000256" key="3">
    <source>
        <dbReference type="ARBA" id="ARBA00023002"/>
    </source>
</evidence>
<organism evidence="4 5">
    <name type="scientific">Marinovum algicola</name>
    <dbReference type="NCBI Taxonomy" id="42444"/>
    <lineage>
        <taxon>Bacteria</taxon>
        <taxon>Pseudomonadati</taxon>
        <taxon>Pseudomonadota</taxon>
        <taxon>Alphaproteobacteria</taxon>
        <taxon>Rhodobacterales</taxon>
        <taxon>Roseobacteraceae</taxon>
        <taxon>Marinovum</taxon>
    </lineage>
</organism>
<dbReference type="RefSeq" id="WP_074834987.1">
    <property type="nucleotide sequence ID" value="NZ_CATMKJ010000001.1"/>
</dbReference>
<dbReference type="Pfam" id="PF02571">
    <property type="entry name" value="CbiJ"/>
    <property type="match status" value="1"/>
</dbReference>
<proteinExistence type="predicted"/>